<organism evidence="5 6">
    <name type="scientific">Musa troglodytarum</name>
    <name type="common">fe'i banana</name>
    <dbReference type="NCBI Taxonomy" id="320322"/>
    <lineage>
        <taxon>Eukaryota</taxon>
        <taxon>Viridiplantae</taxon>
        <taxon>Streptophyta</taxon>
        <taxon>Embryophyta</taxon>
        <taxon>Tracheophyta</taxon>
        <taxon>Spermatophyta</taxon>
        <taxon>Magnoliopsida</taxon>
        <taxon>Liliopsida</taxon>
        <taxon>Zingiberales</taxon>
        <taxon>Musaceae</taxon>
        <taxon>Musa</taxon>
    </lineage>
</organism>
<keyword evidence="2" id="KW-0646">Protease inhibitor</keyword>
<dbReference type="Proteomes" id="UP001055439">
    <property type="component" value="Chromosome 9"/>
</dbReference>
<keyword evidence="3" id="KW-0789">Thiol protease inhibitor</keyword>
<dbReference type="Gene3D" id="3.10.450.10">
    <property type="match status" value="1"/>
</dbReference>
<dbReference type="InterPro" id="IPR046350">
    <property type="entry name" value="Cystatin_sf"/>
</dbReference>
<evidence type="ECO:0000313" key="6">
    <source>
        <dbReference type="Proteomes" id="UP001055439"/>
    </source>
</evidence>
<proteinExistence type="inferred from homology"/>
<dbReference type="PANTHER" id="PTHR47373:SF1">
    <property type="entry name" value="CYSTEINE PROTEINASE INHIBITOR 2"/>
    <property type="match status" value="1"/>
</dbReference>
<dbReference type="GO" id="GO:0004869">
    <property type="term" value="F:cysteine-type endopeptidase inhibitor activity"/>
    <property type="evidence" value="ECO:0007669"/>
    <property type="project" value="UniProtKB-KW"/>
</dbReference>
<gene>
    <name evidence="5" type="ORF">MUK42_08652</name>
</gene>
<evidence type="ECO:0000259" key="4">
    <source>
        <dbReference type="SMART" id="SM00043"/>
    </source>
</evidence>
<dbReference type="Pfam" id="PF16845">
    <property type="entry name" value="SQAPI"/>
    <property type="match status" value="1"/>
</dbReference>
<dbReference type="InterPro" id="IPR000010">
    <property type="entry name" value="Cystatin_dom"/>
</dbReference>
<evidence type="ECO:0000256" key="2">
    <source>
        <dbReference type="ARBA" id="ARBA00022690"/>
    </source>
</evidence>
<dbReference type="EMBL" id="CP097511">
    <property type="protein sequence ID" value="URE43308.1"/>
    <property type="molecule type" value="Genomic_DNA"/>
</dbReference>
<reference evidence="5" key="1">
    <citation type="submission" date="2022-05" db="EMBL/GenBank/DDBJ databases">
        <title>The Musa troglodytarum L. genome provides insights into the mechanism of non-climacteric behaviour and enrichment of carotenoids.</title>
        <authorList>
            <person name="Wang J."/>
        </authorList>
    </citation>
    <scope>NUCLEOTIDE SEQUENCE</scope>
    <source>
        <tissue evidence="5">Leaf</tissue>
    </source>
</reference>
<evidence type="ECO:0000313" key="5">
    <source>
        <dbReference type="EMBL" id="URE43308.1"/>
    </source>
</evidence>
<dbReference type="SUPFAM" id="SSF54403">
    <property type="entry name" value="Cystatin/monellin"/>
    <property type="match status" value="1"/>
</dbReference>
<feature type="domain" description="Cystatin" evidence="4">
    <location>
        <begin position="42"/>
        <end position="139"/>
    </location>
</feature>
<dbReference type="PANTHER" id="PTHR47373">
    <property type="entry name" value="CYSTEINE PROTEINASE INHIBITOR 2"/>
    <property type="match status" value="1"/>
</dbReference>
<name>A0A9E7I9D9_9LILI</name>
<evidence type="ECO:0000256" key="1">
    <source>
        <dbReference type="ARBA" id="ARBA00007233"/>
    </source>
</evidence>
<dbReference type="AlphaFoldDB" id="A0A9E7I9D9"/>
<keyword evidence="6" id="KW-1185">Reference proteome</keyword>
<accession>A0A9E7I9D9</accession>
<evidence type="ECO:0000256" key="3">
    <source>
        <dbReference type="ARBA" id="ARBA00022704"/>
    </source>
</evidence>
<dbReference type="SMART" id="SM00043">
    <property type="entry name" value="CY"/>
    <property type="match status" value="1"/>
</dbReference>
<comment type="similarity">
    <text evidence="1">Belongs to the cystatin family. Phytocystatin subfamily.</text>
</comment>
<sequence>MAYSVGSSLSRLFLVAFPLFFLFYFFCFAAVPSRAAYGGGGRMVGGRMEVRDVESNEEVQDLGRYSVEEYNRHQGPAHPLTFARVVGAQRQVVSGIKYYLRVLATEGDGGSAGQQRTYDAVVVVKAWLGSRELISFVPITH</sequence>
<dbReference type="OrthoDB" id="1908104at2759"/>
<protein>
    <submittedName>
        <fullName evidence="5">CY</fullName>
    </submittedName>
</protein>
<dbReference type="CDD" id="cd00042">
    <property type="entry name" value="CY"/>
    <property type="match status" value="1"/>
</dbReference>